<organism evidence="2 3">
    <name type="scientific">Alkalibacillus filiformis</name>
    <dbReference type="NCBI Taxonomy" id="200990"/>
    <lineage>
        <taxon>Bacteria</taxon>
        <taxon>Bacillati</taxon>
        <taxon>Bacillota</taxon>
        <taxon>Bacilli</taxon>
        <taxon>Bacillales</taxon>
        <taxon>Bacillaceae</taxon>
        <taxon>Alkalibacillus</taxon>
    </lineage>
</organism>
<evidence type="ECO:0000259" key="1">
    <source>
        <dbReference type="Pfam" id="PF01909"/>
    </source>
</evidence>
<dbReference type="CDD" id="cd05403">
    <property type="entry name" value="NT_KNTase_like"/>
    <property type="match status" value="1"/>
</dbReference>
<feature type="domain" description="Polymerase nucleotidyl transferase" evidence="1">
    <location>
        <begin position="13"/>
        <end position="50"/>
    </location>
</feature>
<gene>
    <name evidence="2" type="ORF">J2R98_001520</name>
</gene>
<protein>
    <submittedName>
        <fullName evidence="2">Nucleotidyltransferase</fullName>
    </submittedName>
</protein>
<name>A0ABU0DTT8_9BACI</name>
<dbReference type="Gene3D" id="3.30.460.10">
    <property type="entry name" value="Beta Polymerase, domain 2"/>
    <property type="match status" value="1"/>
</dbReference>
<evidence type="ECO:0000313" key="2">
    <source>
        <dbReference type="EMBL" id="MDQ0351703.1"/>
    </source>
</evidence>
<sequence length="90" mass="10084">MNNKLNPIIAAQKFVEEHFQGCEGALLAGSVVRGEATSTSDLDLVIFDCHLESSYRESLIKFGWNIEVFAHNLQSYKTYFESVNIPSARS</sequence>
<dbReference type="EMBL" id="JAUSUP010000003">
    <property type="protein sequence ID" value="MDQ0351703.1"/>
    <property type="molecule type" value="Genomic_DNA"/>
</dbReference>
<reference evidence="2 3" key="1">
    <citation type="submission" date="2023-07" db="EMBL/GenBank/DDBJ databases">
        <title>Genomic Encyclopedia of Type Strains, Phase IV (KMG-IV): sequencing the most valuable type-strain genomes for metagenomic binning, comparative biology and taxonomic classification.</title>
        <authorList>
            <person name="Goeker M."/>
        </authorList>
    </citation>
    <scope>NUCLEOTIDE SEQUENCE [LARGE SCALE GENOMIC DNA]</scope>
    <source>
        <strain evidence="2 3">DSM 15448</strain>
    </source>
</reference>
<evidence type="ECO:0000313" key="3">
    <source>
        <dbReference type="Proteomes" id="UP001236723"/>
    </source>
</evidence>
<dbReference type="Proteomes" id="UP001236723">
    <property type="component" value="Unassembled WGS sequence"/>
</dbReference>
<keyword evidence="3" id="KW-1185">Reference proteome</keyword>
<dbReference type="InterPro" id="IPR002934">
    <property type="entry name" value="Polymerase_NTP_transf_dom"/>
</dbReference>
<dbReference type="SUPFAM" id="SSF81301">
    <property type="entry name" value="Nucleotidyltransferase"/>
    <property type="match status" value="1"/>
</dbReference>
<dbReference type="Pfam" id="PF01909">
    <property type="entry name" value="NTP_transf_2"/>
    <property type="match status" value="1"/>
</dbReference>
<accession>A0ABU0DTT8</accession>
<dbReference type="InterPro" id="IPR043519">
    <property type="entry name" value="NT_sf"/>
</dbReference>
<proteinExistence type="predicted"/>
<comment type="caution">
    <text evidence="2">The sequence shown here is derived from an EMBL/GenBank/DDBJ whole genome shotgun (WGS) entry which is preliminary data.</text>
</comment>